<keyword evidence="5 8" id="KW-0521">NADP</keyword>
<name>A0ABU0CMS6_9BACI</name>
<evidence type="ECO:0000313" key="10">
    <source>
        <dbReference type="Proteomes" id="UP001232445"/>
    </source>
</evidence>
<dbReference type="Pfam" id="PF20143">
    <property type="entry name" value="NAD_kinase_C"/>
    <property type="match status" value="1"/>
</dbReference>
<evidence type="ECO:0000313" key="9">
    <source>
        <dbReference type="EMBL" id="MDQ0337718.1"/>
    </source>
</evidence>
<sequence length="305" mass="34051">MPYRVKTGEQKEEKVEDMMETISIGLAINRGKPKALIVARELIPHLEKRGIRVCLEQRVAAYLDRQDLSVPYHDFDKHADILFVFGGDGTILGIARDFAPYDLPILGINLGNLGFLSEAEPDDLPEVVDALLEGRYETEDRMMLQADLIRNGEKIETWHALNDIGIAKGSYSRMITCKIFMQNKVMNTLFGDGLIISSPTGSTAYSMSAGGPILAPNMKALLITPVCPHSLTARPIILSADEEITIEVSATHQEIGLSVDGQIGYQLEVFDQIRIRRSPYSTTLIKWKDRAFFDVIRAKFHQGMD</sequence>
<feature type="active site" description="Proton acceptor" evidence="8">
    <location>
        <position position="88"/>
    </location>
</feature>
<dbReference type="GO" id="GO:0003951">
    <property type="term" value="F:NAD+ kinase activity"/>
    <property type="evidence" value="ECO:0007669"/>
    <property type="project" value="UniProtKB-EC"/>
</dbReference>
<comment type="catalytic activity">
    <reaction evidence="7 8">
        <text>NAD(+) + ATP = ADP + NADP(+) + H(+)</text>
        <dbReference type="Rhea" id="RHEA:18629"/>
        <dbReference type="ChEBI" id="CHEBI:15378"/>
        <dbReference type="ChEBI" id="CHEBI:30616"/>
        <dbReference type="ChEBI" id="CHEBI:57540"/>
        <dbReference type="ChEBI" id="CHEBI:58349"/>
        <dbReference type="ChEBI" id="CHEBI:456216"/>
        <dbReference type="EC" id="2.7.1.23"/>
    </reaction>
</comment>
<keyword evidence="1 8" id="KW-0808">Transferase</keyword>
<dbReference type="Gene3D" id="3.40.50.10330">
    <property type="entry name" value="Probable inorganic polyphosphate/atp-NAD kinase, domain 1"/>
    <property type="match status" value="1"/>
</dbReference>
<proteinExistence type="inferred from homology"/>
<dbReference type="Pfam" id="PF01513">
    <property type="entry name" value="NAD_kinase"/>
    <property type="match status" value="1"/>
</dbReference>
<evidence type="ECO:0000256" key="4">
    <source>
        <dbReference type="ARBA" id="ARBA00022840"/>
    </source>
</evidence>
<evidence type="ECO:0000256" key="6">
    <source>
        <dbReference type="ARBA" id="ARBA00023027"/>
    </source>
</evidence>
<evidence type="ECO:0000256" key="1">
    <source>
        <dbReference type="ARBA" id="ARBA00022679"/>
    </source>
</evidence>
<keyword evidence="8" id="KW-0963">Cytoplasm</keyword>
<comment type="caution">
    <text evidence="9">The sequence shown here is derived from an EMBL/GenBank/DDBJ whole genome shotgun (WGS) entry which is preliminary data.</text>
</comment>
<protein>
    <recommendedName>
        <fullName evidence="8">NAD kinase</fullName>
        <ecNumber evidence="8">2.7.1.23</ecNumber>
    </recommendedName>
    <alternativeName>
        <fullName evidence="8">ATP-dependent NAD kinase</fullName>
    </alternativeName>
</protein>
<dbReference type="InterPro" id="IPR016064">
    <property type="entry name" value="NAD/diacylglycerol_kinase_sf"/>
</dbReference>
<feature type="binding site" evidence="8">
    <location>
        <position position="262"/>
    </location>
    <ligand>
        <name>NAD(+)</name>
        <dbReference type="ChEBI" id="CHEBI:57540"/>
    </ligand>
</feature>
<keyword evidence="3 8" id="KW-0418">Kinase</keyword>
<evidence type="ECO:0000256" key="5">
    <source>
        <dbReference type="ARBA" id="ARBA00022857"/>
    </source>
</evidence>
<dbReference type="InterPro" id="IPR017438">
    <property type="entry name" value="ATP-NAD_kinase_N"/>
</dbReference>
<keyword evidence="6 8" id="KW-0520">NAD</keyword>
<feature type="binding site" evidence="8">
    <location>
        <position position="173"/>
    </location>
    <ligand>
        <name>NAD(+)</name>
        <dbReference type="ChEBI" id="CHEBI:57540"/>
    </ligand>
</feature>
<evidence type="ECO:0000256" key="2">
    <source>
        <dbReference type="ARBA" id="ARBA00022741"/>
    </source>
</evidence>
<dbReference type="Proteomes" id="UP001232445">
    <property type="component" value="Unassembled WGS sequence"/>
</dbReference>
<comment type="similarity">
    <text evidence="8">Belongs to the NAD kinase family.</text>
</comment>
<evidence type="ECO:0000256" key="8">
    <source>
        <dbReference type="HAMAP-Rule" id="MF_00361"/>
    </source>
</evidence>
<reference evidence="9 10" key="1">
    <citation type="submission" date="2023-07" db="EMBL/GenBank/DDBJ databases">
        <title>Genomic Encyclopedia of Type Strains, Phase IV (KMG-IV): sequencing the most valuable type-strain genomes for metagenomic binning, comparative biology and taxonomic classification.</title>
        <authorList>
            <person name="Goeker M."/>
        </authorList>
    </citation>
    <scope>NUCLEOTIDE SEQUENCE [LARGE SCALE GENOMIC DNA]</scope>
    <source>
        <strain evidence="9 10">DSM 17740</strain>
    </source>
</reference>
<accession>A0ABU0CMS6</accession>
<comment type="function">
    <text evidence="8">Involved in the regulation of the intracellular balance of NAD and NADP, and is a key enzyme in the biosynthesis of NADP. Catalyzes specifically the phosphorylation on 2'-hydroxyl of the adenosine moiety of NAD to yield NADP.</text>
</comment>
<feature type="binding site" evidence="8">
    <location>
        <begin position="203"/>
        <end position="208"/>
    </location>
    <ligand>
        <name>NAD(+)</name>
        <dbReference type="ChEBI" id="CHEBI:57540"/>
    </ligand>
</feature>
<feature type="binding site" evidence="8">
    <location>
        <begin position="88"/>
        <end position="89"/>
    </location>
    <ligand>
        <name>NAD(+)</name>
        <dbReference type="ChEBI" id="CHEBI:57540"/>
    </ligand>
</feature>
<organism evidence="9 10">
    <name type="scientific">Caldalkalibacillus uzonensis</name>
    <dbReference type="NCBI Taxonomy" id="353224"/>
    <lineage>
        <taxon>Bacteria</taxon>
        <taxon>Bacillati</taxon>
        <taxon>Bacillota</taxon>
        <taxon>Bacilli</taxon>
        <taxon>Bacillales</taxon>
        <taxon>Bacillaceae</taxon>
        <taxon>Caldalkalibacillus</taxon>
    </lineage>
</organism>
<feature type="binding site" evidence="8">
    <location>
        <begin position="162"/>
        <end position="163"/>
    </location>
    <ligand>
        <name>NAD(+)</name>
        <dbReference type="ChEBI" id="CHEBI:57540"/>
    </ligand>
</feature>
<dbReference type="PANTHER" id="PTHR20275:SF0">
    <property type="entry name" value="NAD KINASE"/>
    <property type="match status" value="1"/>
</dbReference>
<keyword evidence="10" id="KW-1185">Reference proteome</keyword>
<dbReference type="HAMAP" id="MF_00361">
    <property type="entry name" value="NAD_kinase"/>
    <property type="match status" value="1"/>
</dbReference>
<dbReference type="Gene3D" id="2.60.200.30">
    <property type="entry name" value="Probable inorganic polyphosphate/atp-NAD kinase, domain 2"/>
    <property type="match status" value="1"/>
</dbReference>
<dbReference type="InterPro" id="IPR017437">
    <property type="entry name" value="ATP-NAD_kinase_PpnK-typ_C"/>
</dbReference>
<evidence type="ECO:0000256" key="3">
    <source>
        <dbReference type="ARBA" id="ARBA00022777"/>
    </source>
</evidence>
<gene>
    <name evidence="8" type="primary">nadK</name>
    <name evidence="9" type="ORF">J2S00_000488</name>
</gene>
<dbReference type="EC" id="2.7.1.23" evidence="8"/>
<evidence type="ECO:0000256" key="7">
    <source>
        <dbReference type="ARBA" id="ARBA00047925"/>
    </source>
</evidence>
<dbReference type="RefSeq" id="WP_307335029.1">
    <property type="nucleotide sequence ID" value="NZ_JAUSUQ010000001.1"/>
</dbReference>
<dbReference type="InterPro" id="IPR002504">
    <property type="entry name" value="NADK"/>
</dbReference>
<comment type="caution">
    <text evidence="8">Lacks conserved residue(s) required for the propagation of feature annotation.</text>
</comment>
<feature type="binding site" evidence="8">
    <location>
        <position position="192"/>
    </location>
    <ligand>
        <name>NAD(+)</name>
        <dbReference type="ChEBI" id="CHEBI:57540"/>
    </ligand>
</feature>
<dbReference type="EMBL" id="JAUSUQ010000001">
    <property type="protein sequence ID" value="MDQ0337718.1"/>
    <property type="molecule type" value="Genomic_DNA"/>
</dbReference>
<keyword evidence="2 8" id="KW-0547">Nucleotide-binding</keyword>
<comment type="cofactor">
    <cofactor evidence="8">
        <name>a divalent metal cation</name>
        <dbReference type="ChEBI" id="CHEBI:60240"/>
    </cofactor>
</comment>
<dbReference type="SUPFAM" id="SSF111331">
    <property type="entry name" value="NAD kinase/diacylglycerol kinase-like"/>
    <property type="match status" value="1"/>
</dbReference>
<dbReference type="PANTHER" id="PTHR20275">
    <property type="entry name" value="NAD KINASE"/>
    <property type="match status" value="1"/>
</dbReference>
<keyword evidence="4 8" id="KW-0067">ATP-binding</keyword>
<comment type="subcellular location">
    <subcellularLocation>
        <location evidence="8">Cytoplasm</location>
    </subcellularLocation>
</comment>